<dbReference type="CDD" id="cd03801">
    <property type="entry name" value="GT4_PimA-like"/>
    <property type="match status" value="1"/>
</dbReference>
<dbReference type="GO" id="GO:0016757">
    <property type="term" value="F:glycosyltransferase activity"/>
    <property type="evidence" value="ECO:0007669"/>
    <property type="project" value="UniProtKB-KW"/>
</dbReference>
<feature type="domain" description="Glycosyl transferase family 1" evidence="1">
    <location>
        <begin position="1"/>
        <end position="62"/>
    </location>
</feature>
<keyword evidence="2" id="KW-0328">Glycosyltransferase</keyword>
<evidence type="ECO:0000259" key="1">
    <source>
        <dbReference type="Pfam" id="PF00534"/>
    </source>
</evidence>
<dbReference type="PANTHER" id="PTHR45947:SF3">
    <property type="entry name" value="SULFOQUINOVOSYL TRANSFERASE SQD2"/>
    <property type="match status" value="1"/>
</dbReference>
<dbReference type="PANTHER" id="PTHR45947">
    <property type="entry name" value="SULFOQUINOVOSYL TRANSFERASE SQD2"/>
    <property type="match status" value="1"/>
</dbReference>
<keyword evidence="3" id="KW-1185">Reference proteome</keyword>
<accession>A0ABV0ECM4</accession>
<keyword evidence="2" id="KW-0808">Transferase</keyword>
<sequence length="102" mass="11120">MPSRIETQGMVMIEEMAAGLVVISSDRGGIRESIRHGQTGVLLEDPTDLDAATAAIEAVLNNLSGWTPVRIAARREVEARFSWETIVPRLESIYAEILEGSP</sequence>
<reference evidence="2 3" key="1">
    <citation type="submission" date="2024-02" db="EMBL/GenBank/DDBJ databases">
        <title>New thermophilic sulfur-oxidizing bacteria from a hot springs of the Uzon caldera (Kamchatka, Russia).</title>
        <authorList>
            <person name="Dukat A.M."/>
            <person name="Elcheninov A.G."/>
            <person name="Frolov E.N."/>
        </authorList>
    </citation>
    <scope>NUCLEOTIDE SEQUENCE [LARGE SCALE GENOMIC DNA]</scope>
    <source>
        <strain evidence="2 3">AK1</strain>
    </source>
</reference>
<dbReference type="Pfam" id="PF00534">
    <property type="entry name" value="Glycos_transf_1"/>
    <property type="match status" value="1"/>
</dbReference>
<comment type="caution">
    <text evidence="2">The sequence shown here is derived from an EMBL/GenBank/DDBJ whole genome shotgun (WGS) entry which is preliminary data.</text>
</comment>
<dbReference type="SUPFAM" id="SSF53756">
    <property type="entry name" value="UDP-Glycosyltransferase/glycogen phosphorylase"/>
    <property type="match status" value="1"/>
</dbReference>
<evidence type="ECO:0000313" key="2">
    <source>
        <dbReference type="EMBL" id="MEO1766420.1"/>
    </source>
</evidence>
<dbReference type="EC" id="2.4.-.-" evidence="2"/>
<gene>
    <name evidence="2" type="ORF">V6E02_04255</name>
</gene>
<dbReference type="EMBL" id="JBAJEX010000002">
    <property type="protein sequence ID" value="MEO1766420.1"/>
    <property type="molecule type" value="Genomic_DNA"/>
</dbReference>
<evidence type="ECO:0000313" key="3">
    <source>
        <dbReference type="Proteomes" id="UP001482231"/>
    </source>
</evidence>
<dbReference type="InterPro" id="IPR050194">
    <property type="entry name" value="Glycosyltransferase_grp1"/>
</dbReference>
<dbReference type="Gene3D" id="3.40.50.2000">
    <property type="entry name" value="Glycogen Phosphorylase B"/>
    <property type="match status" value="2"/>
</dbReference>
<organism evidence="2 3">
    <name type="scientific">Thiobacter aerophilum</name>
    <dbReference type="NCBI Taxonomy" id="3121275"/>
    <lineage>
        <taxon>Bacteria</taxon>
        <taxon>Pseudomonadati</taxon>
        <taxon>Pseudomonadota</taxon>
        <taxon>Betaproteobacteria</taxon>
        <taxon>Burkholderiales</taxon>
        <taxon>Thiobacteraceae</taxon>
        <taxon>Thiobacter</taxon>
    </lineage>
</organism>
<name>A0ABV0ECM4_9BURK</name>
<proteinExistence type="predicted"/>
<dbReference type="InterPro" id="IPR001296">
    <property type="entry name" value="Glyco_trans_1"/>
</dbReference>
<protein>
    <submittedName>
        <fullName evidence="2">Glycosyltransferase</fullName>
        <ecNumber evidence="2">2.4.-.-</ecNumber>
    </submittedName>
</protein>
<dbReference type="Proteomes" id="UP001482231">
    <property type="component" value="Unassembled WGS sequence"/>
</dbReference>